<protein>
    <submittedName>
        <fullName evidence="1">DUF1934 domain-containing protein</fullName>
    </submittedName>
</protein>
<organism evidence="1 2">
    <name type="scientific">Emergencia timonensis</name>
    <dbReference type="NCBI Taxonomy" id="1776384"/>
    <lineage>
        <taxon>Bacteria</taxon>
        <taxon>Bacillati</taxon>
        <taxon>Bacillota</taxon>
        <taxon>Clostridia</taxon>
        <taxon>Peptostreptococcales</taxon>
        <taxon>Anaerovoracaceae</taxon>
        <taxon>Emergencia</taxon>
    </lineage>
</organism>
<evidence type="ECO:0000313" key="1">
    <source>
        <dbReference type="EMBL" id="RHJ87453.1"/>
    </source>
</evidence>
<gene>
    <name evidence="1" type="ORF">DW099_12205</name>
</gene>
<dbReference type="RefSeq" id="WP_067534607.1">
    <property type="nucleotide sequence ID" value="NZ_AP025567.1"/>
</dbReference>
<dbReference type="EMBL" id="QRMS01000003">
    <property type="protein sequence ID" value="RHJ87453.1"/>
    <property type="molecule type" value="Genomic_DNA"/>
</dbReference>
<dbReference type="Gene3D" id="2.40.128.20">
    <property type="match status" value="1"/>
</dbReference>
<sequence length="142" mass="16182">MKDIMLKITGKQFSGDISEDQMEFITEGKLYEKGDSTYLIYDESEFSGFPGCKTTLKLTGDCIRMKRIGSEVGFGMEFIFEKGKRFNSKYHTPYGNLDMEVLTNDVVNNLTEEGFGDINIDYHVSLNGMAEGRNRLKIEVMQ</sequence>
<comment type="caution">
    <text evidence="1">The sequence shown here is derived from an EMBL/GenBank/DDBJ whole genome shotgun (WGS) entry which is preliminary data.</text>
</comment>
<accession>A0A415E1J3</accession>
<dbReference type="InterPro" id="IPR015231">
    <property type="entry name" value="DUF1934"/>
</dbReference>
<dbReference type="InterPro" id="IPR012674">
    <property type="entry name" value="Calycin"/>
</dbReference>
<dbReference type="Proteomes" id="UP000284841">
    <property type="component" value="Unassembled WGS sequence"/>
</dbReference>
<dbReference type="SUPFAM" id="SSF50814">
    <property type="entry name" value="Lipocalins"/>
    <property type="match status" value="1"/>
</dbReference>
<dbReference type="Pfam" id="PF09148">
    <property type="entry name" value="DUF1934"/>
    <property type="match status" value="1"/>
</dbReference>
<evidence type="ECO:0000313" key="2">
    <source>
        <dbReference type="Proteomes" id="UP000284841"/>
    </source>
</evidence>
<dbReference type="AlphaFoldDB" id="A0A415E1J3"/>
<dbReference type="STRING" id="1776384.GCA_900086585_01011"/>
<reference evidence="1 2" key="1">
    <citation type="submission" date="2018-08" db="EMBL/GenBank/DDBJ databases">
        <title>A genome reference for cultivated species of the human gut microbiota.</title>
        <authorList>
            <person name="Zou Y."/>
            <person name="Xue W."/>
            <person name="Luo G."/>
        </authorList>
    </citation>
    <scope>NUCLEOTIDE SEQUENCE [LARGE SCALE GENOMIC DNA]</scope>
    <source>
        <strain evidence="1 2">AM07-24</strain>
    </source>
</reference>
<name>A0A415E1J3_9FIRM</name>
<dbReference type="OrthoDB" id="1680906at2"/>
<keyword evidence="2" id="KW-1185">Reference proteome</keyword>
<proteinExistence type="predicted"/>